<evidence type="ECO:0000313" key="2">
    <source>
        <dbReference type="Proteomes" id="UP001497497"/>
    </source>
</evidence>
<name>A0AAV2HF31_LYMST</name>
<organism evidence="1 2">
    <name type="scientific">Lymnaea stagnalis</name>
    <name type="common">Great pond snail</name>
    <name type="synonym">Helix stagnalis</name>
    <dbReference type="NCBI Taxonomy" id="6523"/>
    <lineage>
        <taxon>Eukaryota</taxon>
        <taxon>Metazoa</taxon>
        <taxon>Spiralia</taxon>
        <taxon>Lophotrochozoa</taxon>
        <taxon>Mollusca</taxon>
        <taxon>Gastropoda</taxon>
        <taxon>Heterobranchia</taxon>
        <taxon>Euthyneura</taxon>
        <taxon>Panpulmonata</taxon>
        <taxon>Hygrophila</taxon>
        <taxon>Lymnaeoidea</taxon>
        <taxon>Lymnaeidae</taxon>
        <taxon>Lymnaea</taxon>
    </lineage>
</organism>
<dbReference type="AlphaFoldDB" id="A0AAV2HF31"/>
<evidence type="ECO:0000313" key="1">
    <source>
        <dbReference type="EMBL" id="CAL1532577.1"/>
    </source>
</evidence>
<reference evidence="1 2" key="1">
    <citation type="submission" date="2024-04" db="EMBL/GenBank/DDBJ databases">
        <authorList>
            <consortium name="Genoscope - CEA"/>
            <person name="William W."/>
        </authorList>
    </citation>
    <scope>NUCLEOTIDE SEQUENCE [LARGE SCALE GENOMIC DNA]</scope>
</reference>
<dbReference type="Proteomes" id="UP001497497">
    <property type="component" value="Unassembled WGS sequence"/>
</dbReference>
<accession>A0AAV2HF31</accession>
<gene>
    <name evidence="1" type="ORF">GSLYS_00006596001</name>
</gene>
<keyword evidence="2" id="KW-1185">Reference proteome</keyword>
<dbReference type="EMBL" id="CAXITT010000118">
    <property type="protein sequence ID" value="CAL1532577.1"/>
    <property type="molecule type" value="Genomic_DNA"/>
</dbReference>
<proteinExistence type="predicted"/>
<protein>
    <submittedName>
        <fullName evidence="1">Uncharacterized protein</fullName>
    </submittedName>
</protein>
<sequence>MHRAQIHEIQWVDYKCWTQTIQLVNTQQLTYDYDMNFVTLQETDDKVQDIVFDNVQYMQIDNVQDEYFENVHDMKLLDIREAILEILQWGEIEEDCTCDFDIDFAHEPIVIDAPPINDISLLDIREAILEILQWGEIEEDSTCDFVQNMNLVDVQDANVETG</sequence>
<feature type="non-terminal residue" evidence="1">
    <location>
        <position position="162"/>
    </location>
</feature>
<comment type="caution">
    <text evidence="1">The sequence shown here is derived from an EMBL/GenBank/DDBJ whole genome shotgun (WGS) entry which is preliminary data.</text>
</comment>